<feature type="region of interest" description="Disordered" evidence="2">
    <location>
        <begin position="132"/>
        <end position="151"/>
    </location>
</feature>
<proteinExistence type="predicted"/>
<feature type="compositionally biased region" description="Basic and acidic residues" evidence="2">
    <location>
        <begin position="207"/>
        <end position="223"/>
    </location>
</feature>
<feature type="compositionally biased region" description="Acidic residues" evidence="2">
    <location>
        <begin position="324"/>
        <end position="333"/>
    </location>
</feature>
<feature type="coiled-coil region" evidence="1">
    <location>
        <begin position="423"/>
        <end position="490"/>
    </location>
</feature>
<evidence type="ECO:0000256" key="2">
    <source>
        <dbReference type="SAM" id="MobiDB-lite"/>
    </source>
</evidence>
<feature type="region of interest" description="Disordered" evidence="2">
    <location>
        <begin position="164"/>
        <end position="408"/>
    </location>
</feature>
<reference evidence="3" key="2">
    <citation type="submission" date="2020-09" db="EMBL/GenBank/DDBJ databases">
        <authorList>
            <person name="Sun Q."/>
            <person name="Zhou Y."/>
        </authorList>
    </citation>
    <scope>NUCLEOTIDE SEQUENCE</scope>
    <source>
        <strain evidence="3">CGMCC 1.12360</strain>
    </source>
</reference>
<feature type="compositionally biased region" description="Basic and acidic residues" evidence="2">
    <location>
        <begin position="185"/>
        <end position="200"/>
    </location>
</feature>
<accession>A0A8J2ZRH6</accession>
<evidence type="ECO:0000313" key="3">
    <source>
        <dbReference type="EMBL" id="GGH71459.1"/>
    </source>
</evidence>
<feature type="compositionally biased region" description="Basic and acidic residues" evidence="2">
    <location>
        <begin position="238"/>
        <end position="251"/>
    </location>
</feature>
<evidence type="ECO:0000313" key="4">
    <source>
        <dbReference type="Proteomes" id="UP000602050"/>
    </source>
</evidence>
<dbReference type="Proteomes" id="UP000602050">
    <property type="component" value="Unassembled WGS sequence"/>
</dbReference>
<feature type="compositionally biased region" description="Acidic residues" evidence="2">
    <location>
        <begin position="252"/>
        <end position="297"/>
    </location>
</feature>
<feature type="region of interest" description="Disordered" evidence="2">
    <location>
        <begin position="1"/>
        <end position="41"/>
    </location>
</feature>
<dbReference type="RefSeq" id="WP_188391025.1">
    <property type="nucleotide sequence ID" value="NZ_BMEV01000009.1"/>
</dbReference>
<feature type="compositionally biased region" description="Basic residues" evidence="2">
    <location>
        <begin position="25"/>
        <end position="40"/>
    </location>
</feature>
<reference evidence="3" key="1">
    <citation type="journal article" date="2014" name="Int. J. Syst. Evol. Microbiol.">
        <title>Complete genome sequence of Corynebacterium casei LMG S-19264T (=DSM 44701T), isolated from a smear-ripened cheese.</title>
        <authorList>
            <consortium name="US DOE Joint Genome Institute (JGI-PGF)"/>
            <person name="Walter F."/>
            <person name="Albersmeier A."/>
            <person name="Kalinowski J."/>
            <person name="Ruckert C."/>
        </authorList>
    </citation>
    <scope>NUCLEOTIDE SEQUENCE</scope>
    <source>
        <strain evidence="3">CGMCC 1.12360</strain>
    </source>
</reference>
<feature type="compositionally biased region" description="Acidic residues" evidence="2">
    <location>
        <begin position="387"/>
        <end position="399"/>
    </location>
</feature>
<feature type="compositionally biased region" description="Basic and acidic residues" evidence="2">
    <location>
        <begin position="132"/>
        <end position="142"/>
    </location>
</feature>
<dbReference type="AlphaFoldDB" id="A0A8J2ZRH6"/>
<organism evidence="3 4">
    <name type="scientific">Compostibacillus humi</name>
    <dbReference type="NCBI Taxonomy" id="1245525"/>
    <lineage>
        <taxon>Bacteria</taxon>
        <taxon>Bacillati</taxon>
        <taxon>Bacillota</taxon>
        <taxon>Bacilli</taxon>
        <taxon>Bacillales</taxon>
        <taxon>Bacillaceae</taxon>
        <taxon>Compostibacillus</taxon>
    </lineage>
</organism>
<feature type="compositionally biased region" description="Basic and acidic residues" evidence="2">
    <location>
        <begin position="348"/>
        <end position="375"/>
    </location>
</feature>
<keyword evidence="1" id="KW-0175">Coiled coil</keyword>
<protein>
    <submittedName>
        <fullName evidence="3">Uncharacterized protein</fullName>
    </submittedName>
</protein>
<sequence length="685" mass="79873">MDENSVPMTMIYQRNSGKDNDNGKQRKRRPPKIYTPKRRSSMYVHPTIFSPPTIKDRIYREIPPGVSDTSEVKTIRFNKNKFFRLQKYLPEDVASDKNTLVEQFSKMLEEEPELEEETDFTIADNNDAAEDVEKTAVEHSDASAEMEMDPQEVQSIKAEMMDLLNDAAEEKELSQEFDDGINKVSADEGRIEESEKIMMEHEEEERETGMQESADKAEEHIMEPKTPQWLEPEDEGDEKITELEAAERPEQVDEEEEEETELEGLEWTEPDAEEDEETTEIEEPEWLEQEDDEEITELETPQWLNQEEEESEEIMALEVPEWMETADEDDEEEASHWLVREEDDEWGADFKEPEATEKSEEDVEEKKGSEANREADNDEEIPKWAAGEDEEDDDCDFQEIIDNSASDDLGSVLQERSIRENTAAEFEDKIALVKKEKDKEREKKKTKDDLAKEFTDWLESEDDKKLSQLKKHFEEQLFSLQEDITDLKEINDLLCHQIEKQKETVFVKVPVLLGKIKSDLQIEKKLDLPSSMAEIQDIRWTVSKLSATVFLPSNVVFLKGIFLADIMYTDLEKHSIHSWKVPIPWEQFIEVRWKPKTGKLQKKEYMFLLKKGETTEHAEFSQSFAEEVKGELESMHFIWTHGPAISYDTDAIEIQGTVQLEVHLLQKQYVPLLIASDGWESDWIK</sequence>
<keyword evidence="4" id="KW-1185">Reference proteome</keyword>
<feature type="compositionally biased region" description="Acidic residues" evidence="2">
    <location>
        <begin position="306"/>
        <end position="315"/>
    </location>
</feature>
<name>A0A8J2ZRH6_9BACI</name>
<evidence type="ECO:0000256" key="1">
    <source>
        <dbReference type="SAM" id="Coils"/>
    </source>
</evidence>
<gene>
    <name evidence="3" type="ORF">GCM10010978_07420</name>
</gene>
<dbReference type="EMBL" id="BMEV01000009">
    <property type="protein sequence ID" value="GGH71459.1"/>
    <property type="molecule type" value="Genomic_DNA"/>
</dbReference>
<comment type="caution">
    <text evidence="3">The sequence shown here is derived from an EMBL/GenBank/DDBJ whole genome shotgun (WGS) entry which is preliminary data.</text>
</comment>